<name>A0A9P1DK73_9DINO</name>
<evidence type="ECO:0000313" key="2">
    <source>
        <dbReference type="EMBL" id="CAI4011056.1"/>
    </source>
</evidence>
<reference evidence="2" key="1">
    <citation type="submission" date="2022-10" db="EMBL/GenBank/DDBJ databases">
        <authorList>
            <person name="Chen Y."/>
            <person name="Dougan E. K."/>
            <person name="Chan C."/>
            <person name="Rhodes N."/>
            <person name="Thang M."/>
        </authorList>
    </citation>
    <scope>NUCLEOTIDE SEQUENCE</scope>
</reference>
<evidence type="ECO:0000256" key="1">
    <source>
        <dbReference type="SAM" id="MobiDB-lite"/>
    </source>
</evidence>
<gene>
    <name evidence="2" type="ORF">C1SCF055_LOCUS36256</name>
</gene>
<sequence length="300" mass="33142">MVSPLSTPAILENPRSKRHDTTIFVERLQNRSSSSVVPTSNPPTLTPAVPNPEARPKKSSRRCVPPPPESVPTGTGTPLVTLLALQKNTMILLQTMVFLLIVLQPRQLLQLLPLLTLLALFVNRIMNHLLIPVSKLLRVTLEDFISNVSDHISVTWDVQIDPDKLDLRWHDSSGDTFVLRNTNLCHLLHMHRPQWCQHQDTGNLFPPRPFADFNELCIILASPRDLRMASEHETDDPAGNESILSALNTASPVSPDLSPLSSESLNHDGFAHLAAHLAILANVLAQDRAASSEIPDDNST</sequence>
<proteinExistence type="predicted"/>
<dbReference type="AlphaFoldDB" id="A0A9P1DK73"/>
<evidence type="ECO:0000313" key="3">
    <source>
        <dbReference type="EMBL" id="CAL1164431.1"/>
    </source>
</evidence>
<keyword evidence="4" id="KW-1185">Reference proteome</keyword>
<dbReference type="EMBL" id="CAMXCT020005001">
    <property type="protein sequence ID" value="CAL1164431.1"/>
    <property type="molecule type" value="Genomic_DNA"/>
</dbReference>
<dbReference type="Proteomes" id="UP001152797">
    <property type="component" value="Unassembled WGS sequence"/>
</dbReference>
<reference evidence="3" key="2">
    <citation type="submission" date="2024-04" db="EMBL/GenBank/DDBJ databases">
        <authorList>
            <person name="Chen Y."/>
            <person name="Shah S."/>
            <person name="Dougan E. K."/>
            <person name="Thang M."/>
            <person name="Chan C."/>
        </authorList>
    </citation>
    <scope>NUCLEOTIDE SEQUENCE [LARGE SCALE GENOMIC DNA]</scope>
</reference>
<organism evidence="2">
    <name type="scientific">Cladocopium goreaui</name>
    <dbReference type="NCBI Taxonomy" id="2562237"/>
    <lineage>
        <taxon>Eukaryota</taxon>
        <taxon>Sar</taxon>
        <taxon>Alveolata</taxon>
        <taxon>Dinophyceae</taxon>
        <taxon>Suessiales</taxon>
        <taxon>Symbiodiniaceae</taxon>
        <taxon>Cladocopium</taxon>
    </lineage>
</organism>
<evidence type="ECO:0000313" key="4">
    <source>
        <dbReference type="Proteomes" id="UP001152797"/>
    </source>
</evidence>
<feature type="region of interest" description="Disordered" evidence="1">
    <location>
        <begin position="1"/>
        <end position="77"/>
    </location>
</feature>
<dbReference type="EMBL" id="CAMXCT030005001">
    <property type="protein sequence ID" value="CAL4798368.1"/>
    <property type="molecule type" value="Genomic_DNA"/>
</dbReference>
<protein>
    <submittedName>
        <fullName evidence="2">Uncharacterized protein</fullName>
    </submittedName>
</protein>
<dbReference type="EMBL" id="CAMXCT010005001">
    <property type="protein sequence ID" value="CAI4011056.1"/>
    <property type="molecule type" value="Genomic_DNA"/>
</dbReference>
<accession>A0A9P1DK73</accession>
<comment type="caution">
    <text evidence="2">The sequence shown here is derived from an EMBL/GenBank/DDBJ whole genome shotgun (WGS) entry which is preliminary data.</text>
</comment>